<dbReference type="VEuPathDB" id="TriTrypDB:ECC02_004770"/>
<sequence>MVESIVSAALARSGIRVLHCDGEDDYGGAFKTMTVERMREYITGLVVAILLPPVQRTLRRDKTPFPQEGRGTCAPRGPANNGL</sequence>
<dbReference type="VEuPathDB" id="TriTrypDB:TcBrA4_0118630"/>
<reference evidence="2" key="1">
    <citation type="submission" date="2002-04" db="EMBL/GenBank/DDBJ databases">
        <authorList>
            <person name="Souza R.T."/>
            <person name="Santos M.R.M."/>
            <person name="Franco da Silveira J."/>
        </authorList>
    </citation>
    <scope>NUCLEOTIDE SEQUENCE</scope>
    <source>
        <strain evidence="2">CL Brener</strain>
    </source>
</reference>
<dbReference type="VEuPathDB" id="TriTrypDB:TcCLB.506579.110"/>
<accession>Q86RL4</accession>
<dbReference type="VEuPathDB" id="TriTrypDB:C3747_158g71"/>
<evidence type="ECO:0000313" key="2">
    <source>
        <dbReference type="EMBL" id="AAO23058.1"/>
    </source>
</evidence>
<name>Q86RL4_TRYCR</name>
<dbReference type="VEuPathDB" id="TriTrypDB:TCSYLVIO_007089"/>
<dbReference type="VEuPathDB" id="TriTrypDB:C4B63_26g301"/>
<dbReference type="VEuPathDB" id="TriTrypDB:Tc_MARK_5833"/>
<dbReference type="VEuPathDB" id="TriTrypDB:BCY84_02018"/>
<dbReference type="AlphaFoldDB" id="Q86RL4"/>
<dbReference type="InterPro" id="IPR036188">
    <property type="entry name" value="FAD/NAD-bd_sf"/>
</dbReference>
<protein>
    <submittedName>
        <fullName evidence="2">Uncharacterized protein</fullName>
    </submittedName>
</protein>
<organism evidence="2">
    <name type="scientific">Trypanosoma cruzi</name>
    <dbReference type="NCBI Taxonomy" id="5693"/>
    <lineage>
        <taxon>Eukaryota</taxon>
        <taxon>Discoba</taxon>
        <taxon>Euglenozoa</taxon>
        <taxon>Kinetoplastea</taxon>
        <taxon>Metakinetoplastina</taxon>
        <taxon>Trypanosomatida</taxon>
        <taxon>Trypanosomatidae</taxon>
        <taxon>Trypanosoma</taxon>
        <taxon>Schizotrypanum</taxon>
    </lineage>
</organism>
<feature type="region of interest" description="Disordered" evidence="1">
    <location>
        <begin position="60"/>
        <end position="83"/>
    </location>
</feature>
<dbReference type="EMBL" id="AF503286">
    <property type="protein sequence ID" value="AAO23058.1"/>
    <property type="molecule type" value="Genomic_DNA"/>
</dbReference>
<proteinExistence type="predicted"/>
<dbReference type="VEuPathDB" id="TriTrypDB:TcG_05302"/>
<dbReference type="Gene3D" id="3.50.50.60">
    <property type="entry name" value="FAD/NAD(P)-binding domain"/>
    <property type="match status" value="1"/>
</dbReference>
<dbReference type="VEuPathDB" id="TriTrypDB:TcCL_ESM03361"/>
<evidence type="ECO:0000256" key="1">
    <source>
        <dbReference type="SAM" id="MobiDB-lite"/>
    </source>
</evidence>